<evidence type="ECO:0000256" key="1">
    <source>
        <dbReference type="ARBA" id="ARBA00004141"/>
    </source>
</evidence>
<evidence type="ECO:0000259" key="7">
    <source>
        <dbReference type="PROSITE" id="PS50922"/>
    </source>
</evidence>
<dbReference type="PROSITE" id="PS50922">
    <property type="entry name" value="TLC"/>
    <property type="match status" value="1"/>
</dbReference>
<feature type="domain" description="TLC" evidence="7">
    <location>
        <begin position="89"/>
        <end position="287"/>
    </location>
</feature>
<protein>
    <submittedName>
        <fullName evidence="8">7 TM domain-containing transmembrane protein</fullName>
    </submittedName>
</protein>
<feature type="transmembrane region" description="Helical" evidence="6">
    <location>
        <begin position="128"/>
        <end position="149"/>
    </location>
</feature>
<evidence type="ECO:0000256" key="5">
    <source>
        <dbReference type="PROSITE-ProRule" id="PRU00205"/>
    </source>
</evidence>
<keyword evidence="2 5" id="KW-0812">Transmembrane</keyword>
<dbReference type="EMBL" id="JAOPGA020001744">
    <property type="protein sequence ID" value="KAL0491012.1"/>
    <property type="molecule type" value="Genomic_DNA"/>
</dbReference>
<feature type="transmembrane region" description="Helical" evidence="6">
    <location>
        <begin position="54"/>
        <end position="77"/>
    </location>
</feature>
<comment type="caution">
    <text evidence="8">The sequence shown here is derived from an EMBL/GenBank/DDBJ whole genome shotgun (WGS) entry which is preliminary data.</text>
</comment>
<evidence type="ECO:0000313" key="9">
    <source>
        <dbReference type="Proteomes" id="UP001431209"/>
    </source>
</evidence>
<dbReference type="SMART" id="SM00724">
    <property type="entry name" value="TLC"/>
    <property type="match status" value="1"/>
</dbReference>
<feature type="transmembrane region" description="Helical" evidence="6">
    <location>
        <begin position="261"/>
        <end position="283"/>
    </location>
</feature>
<dbReference type="InterPro" id="IPR006634">
    <property type="entry name" value="TLC-dom"/>
</dbReference>
<accession>A0AAW2ZMC3</accession>
<organism evidence="8 9">
    <name type="scientific">Acrasis kona</name>
    <dbReference type="NCBI Taxonomy" id="1008807"/>
    <lineage>
        <taxon>Eukaryota</taxon>
        <taxon>Discoba</taxon>
        <taxon>Heterolobosea</taxon>
        <taxon>Tetramitia</taxon>
        <taxon>Eutetramitia</taxon>
        <taxon>Acrasidae</taxon>
        <taxon>Acrasis</taxon>
    </lineage>
</organism>
<gene>
    <name evidence="8" type="ORF">AKO1_009755</name>
</gene>
<dbReference type="Proteomes" id="UP001431209">
    <property type="component" value="Unassembled WGS sequence"/>
</dbReference>
<keyword evidence="3 6" id="KW-1133">Transmembrane helix</keyword>
<dbReference type="Pfam" id="PF03798">
    <property type="entry name" value="TRAM_LAG1_CLN8"/>
    <property type="match status" value="1"/>
</dbReference>
<comment type="subcellular location">
    <subcellularLocation>
        <location evidence="1">Membrane</location>
        <topology evidence="1">Multi-pass membrane protein</topology>
    </subcellularLocation>
</comment>
<keyword evidence="9" id="KW-1185">Reference proteome</keyword>
<dbReference type="PANTHER" id="PTHR13439">
    <property type="entry name" value="CT120 PROTEIN"/>
    <property type="match status" value="1"/>
</dbReference>
<feature type="transmembrane region" description="Helical" evidence="6">
    <location>
        <begin position="222"/>
        <end position="241"/>
    </location>
</feature>
<sequence>MANMFNNTLFESLGMTACPEHFIEDAACHFHIVNNNLTYIDFVKTCNYMNRTPEYLYCLLISFVICHILEKLALYLGKNLNIYKSLNEDDRIRYPNKIVSYLHAIISTALAVWSLLKSTDVWAFGAGGFHWTFPGVLGISVGYFIYDLLFFFRMKIAGQNVAMVVHHILCIVAMTYNVNYRIGLIYNIALLFTEVTTPLYHHRWFFLKLGMGDSLAYKINGLLFWILFFVCRVVWCFIQNVHLYAIRKTYEMIPYSIRGPIIVPSLLFLLNLFWFVQITTLVLKGMSSKKKGDTKTIKKE</sequence>
<evidence type="ECO:0000256" key="6">
    <source>
        <dbReference type="SAM" id="Phobius"/>
    </source>
</evidence>
<evidence type="ECO:0000256" key="3">
    <source>
        <dbReference type="ARBA" id="ARBA00022989"/>
    </source>
</evidence>
<feature type="transmembrane region" description="Helical" evidence="6">
    <location>
        <begin position="98"/>
        <end position="116"/>
    </location>
</feature>
<dbReference type="InterPro" id="IPR050846">
    <property type="entry name" value="TLCD"/>
</dbReference>
<proteinExistence type="predicted"/>
<keyword evidence="4 5" id="KW-0472">Membrane</keyword>
<dbReference type="GO" id="GO:0005783">
    <property type="term" value="C:endoplasmic reticulum"/>
    <property type="evidence" value="ECO:0007669"/>
    <property type="project" value="TreeGrafter"/>
</dbReference>
<evidence type="ECO:0000256" key="4">
    <source>
        <dbReference type="ARBA" id="ARBA00023136"/>
    </source>
</evidence>
<dbReference type="PANTHER" id="PTHR13439:SF0">
    <property type="entry name" value="TOPOISOMERASE I DAMAGE AFFECTED PROTEIN 4"/>
    <property type="match status" value="1"/>
</dbReference>
<dbReference type="GO" id="GO:0055088">
    <property type="term" value="P:lipid homeostasis"/>
    <property type="evidence" value="ECO:0007669"/>
    <property type="project" value="TreeGrafter"/>
</dbReference>
<name>A0AAW2ZMC3_9EUKA</name>
<evidence type="ECO:0000313" key="8">
    <source>
        <dbReference type="EMBL" id="KAL0491012.1"/>
    </source>
</evidence>
<dbReference type="GO" id="GO:0016020">
    <property type="term" value="C:membrane"/>
    <property type="evidence" value="ECO:0007669"/>
    <property type="project" value="UniProtKB-SubCell"/>
</dbReference>
<dbReference type="AlphaFoldDB" id="A0AAW2ZMC3"/>
<feature type="transmembrane region" description="Helical" evidence="6">
    <location>
        <begin position="184"/>
        <end position="201"/>
    </location>
</feature>
<reference evidence="8 9" key="1">
    <citation type="submission" date="2024-03" db="EMBL/GenBank/DDBJ databases">
        <title>The Acrasis kona genome and developmental transcriptomes reveal deep origins of eukaryotic multicellular pathways.</title>
        <authorList>
            <person name="Sheikh S."/>
            <person name="Fu C.-J."/>
            <person name="Brown M.W."/>
            <person name="Baldauf S.L."/>
        </authorList>
    </citation>
    <scope>NUCLEOTIDE SEQUENCE [LARGE SCALE GENOMIC DNA]</scope>
    <source>
        <strain evidence="8 9">ATCC MYA-3509</strain>
    </source>
</reference>
<evidence type="ECO:0000256" key="2">
    <source>
        <dbReference type="ARBA" id="ARBA00022692"/>
    </source>
</evidence>